<protein>
    <submittedName>
        <fullName evidence="1">Uncharacterized protein</fullName>
    </submittedName>
</protein>
<organism evidence="1 2">
    <name type="scientific">Xanthomonas arboricola pv. populi</name>
    <dbReference type="NCBI Taxonomy" id="487823"/>
    <lineage>
        <taxon>Bacteria</taxon>
        <taxon>Pseudomonadati</taxon>
        <taxon>Pseudomonadota</taxon>
        <taxon>Gammaproteobacteria</taxon>
        <taxon>Lysobacterales</taxon>
        <taxon>Lysobacteraceae</taxon>
        <taxon>Xanthomonas</taxon>
    </lineage>
</organism>
<reference evidence="1 2" key="1">
    <citation type="submission" date="2016-08" db="EMBL/GenBank/DDBJ databases">
        <title>Evolution of the type three secretion system and type three effector repertoires in Xanthomonas.</title>
        <authorList>
            <person name="Merda D."/>
            <person name="Briand M."/>
            <person name="Bosis E."/>
            <person name="Rousseau C."/>
            <person name="Portier P."/>
            <person name="Jacques M.-A."/>
            <person name="Fischer-Le Saux M."/>
        </authorList>
    </citation>
    <scope>NUCLEOTIDE SEQUENCE [LARGE SCALE GENOMIC DNA]</scope>
    <source>
        <strain evidence="1 2">CFBP 3122</strain>
    </source>
</reference>
<dbReference type="Proteomes" id="UP000238270">
    <property type="component" value="Unassembled WGS sequence"/>
</dbReference>
<dbReference type="AlphaFoldDB" id="A0A2S6Z206"/>
<evidence type="ECO:0000313" key="1">
    <source>
        <dbReference type="EMBL" id="PPT74882.1"/>
    </source>
</evidence>
<dbReference type="EMBL" id="MIGV01000020">
    <property type="protein sequence ID" value="PPT74882.1"/>
    <property type="molecule type" value="Genomic_DNA"/>
</dbReference>
<accession>A0A2S6Z206</accession>
<comment type="caution">
    <text evidence="1">The sequence shown here is derived from an EMBL/GenBank/DDBJ whole genome shotgun (WGS) entry which is preliminary data.</text>
</comment>
<evidence type="ECO:0000313" key="2">
    <source>
        <dbReference type="Proteomes" id="UP000238270"/>
    </source>
</evidence>
<gene>
    <name evidence="1" type="ORF">XaplCFBP3122_15030</name>
</gene>
<proteinExistence type="predicted"/>
<name>A0A2S6Z206_9XANT</name>
<sequence>MHALALGASAGLNALTWTPQMPSRPQRNIRSQLLPRNIRRMQSATAVMPMMDDSGMKSTELKFAAQLL</sequence>